<evidence type="ECO:0000313" key="4">
    <source>
        <dbReference type="Proteomes" id="UP000298390"/>
    </source>
</evidence>
<sequence length="251" mass="28124">MYEQIVTEVKDSGRGSELEAEQHAHFMHTPGLAKHVWCSNSLVHNCHSRTLQVQQCRRHSKISIFIQVPEVQDTVTGTGRVVEDPRNEVSQGTTIQTESGEQYRGDEAADIATQRANAAKERALSEAQARCEQIQQNVDDVHPDVKKSRSVGREEPQELSGGDVLAAQHRRAEYVGPGRVVADHGKNSQRQVTSDDNRQAWYELRTLLERFANGASLDIITNATCLIEPVYILYGQANNRAYQVHDNGHQF</sequence>
<evidence type="ECO:0000256" key="1">
    <source>
        <dbReference type="SAM" id="MobiDB-lite"/>
    </source>
</evidence>
<dbReference type="InterPro" id="IPR045967">
    <property type="entry name" value="HAM1-like_N"/>
</dbReference>
<dbReference type="Proteomes" id="UP000298390">
    <property type="component" value="Unassembled WGS sequence"/>
</dbReference>
<reference evidence="3 4" key="1">
    <citation type="submission" date="2019-01" db="EMBL/GenBank/DDBJ databases">
        <title>Genome sequencing of the rare red list fungi Fomitopsis rosea.</title>
        <authorList>
            <person name="Buettner E."/>
            <person name="Kellner H."/>
        </authorList>
    </citation>
    <scope>NUCLEOTIDE SEQUENCE [LARGE SCALE GENOMIC DNA]</scope>
    <source>
        <strain evidence="3 4">DSM 105464</strain>
    </source>
</reference>
<feature type="compositionally biased region" description="Basic and acidic residues" evidence="1">
    <location>
        <begin position="139"/>
        <end position="156"/>
    </location>
</feature>
<evidence type="ECO:0000313" key="3">
    <source>
        <dbReference type="EMBL" id="TFY51464.1"/>
    </source>
</evidence>
<dbReference type="AlphaFoldDB" id="A0A4Y9XME8"/>
<feature type="region of interest" description="Disordered" evidence="1">
    <location>
        <begin position="136"/>
        <end position="162"/>
    </location>
</feature>
<gene>
    <name evidence="3" type="ORF">EVJ58_g10549</name>
</gene>
<comment type="caution">
    <text evidence="3">The sequence shown here is derived from an EMBL/GenBank/DDBJ whole genome shotgun (WGS) entry which is preliminary data.</text>
</comment>
<dbReference type="Pfam" id="PF19343">
    <property type="entry name" value="HAM1_N"/>
    <property type="match status" value="1"/>
</dbReference>
<accession>A0A4Y9XME8</accession>
<organism evidence="3 4">
    <name type="scientific">Rhodofomes roseus</name>
    <dbReference type="NCBI Taxonomy" id="34475"/>
    <lineage>
        <taxon>Eukaryota</taxon>
        <taxon>Fungi</taxon>
        <taxon>Dikarya</taxon>
        <taxon>Basidiomycota</taxon>
        <taxon>Agaricomycotina</taxon>
        <taxon>Agaricomycetes</taxon>
        <taxon>Polyporales</taxon>
        <taxon>Rhodofomes</taxon>
    </lineage>
</organism>
<evidence type="ECO:0000259" key="2">
    <source>
        <dbReference type="Pfam" id="PF19343"/>
    </source>
</evidence>
<dbReference type="EMBL" id="SEKV01001181">
    <property type="protein sequence ID" value="TFY51464.1"/>
    <property type="molecule type" value="Genomic_DNA"/>
</dbReference>
<name>A0A4Y9XME8_9APHY</name>
<proteinExistence type="predicted"/>
<feature type="domain" description="HAM1-like N-terminal" evidence="2">
    <location>
        <begin position="173"/>
        <end position="224"/>
    </location>
</feature>
<protein>
    <recommendedName>
        <fullName evidence="2">HAM1-like N-terminal domain-containing protein</fullName>
    </recommendedName>
</protein>
<dbReference type="STRING" id="34475.A0A4Y9XME8"/>